<evidence type="ECO:0000256" key="4">
    <source>
        <dbReference type="ARBA" id="ARBA00022827"/>
    </source>
</evidence>
<name>A0A2M9G3Y6_9PROT</name>
<keyword evidence="7 9" id="KW-0503">Monooxygenase</keyword>
<evidence type="ECO:0000259" key="8">
    <source>
        <dbReference type="Pfam" id="PF07992"/>
    </source>
</evidence>
<evidence type="ECO:0000313" key="9">
    <source>
        <dbReference type="EMBL" id="PJK30437.1"/>
    </source>
</evidence>
<keyword evidence="4" id="KW-0274">FAD</keyword>
<evidence type="ECO:0000256" key="3">
    <source>
        <dbReference type="ARBA" id="ARBA00022630"/>
    </source>
</evidence>
<evidence type="ECO:0000256" key="5">
    <source>
        <dbReference type="ARBA" id="ARBA00022857"/>
    </source>
</evidence>
<feature type="domain" description="FAD/NAD(P)-binding" evidence="8">
    <location>
        <begin position="40"/>
        <end position="245"/>
    </location>
</feature>
<dbReference type="PANTHER" id="PTHR43098">
    <property type="entry name" value="L-ORNITHINE N(5)-MONOOXYGENASE-RELATED"/>
    <property type="match status" value="1"/>
</dbReference>
<keyword evidence="5" id="KW-0521">NADP</keyword>
<reference evidence="9 10" key="1">
    <citation type="submission" date="2017-11" db="EMBL/GenBank/DDBJ databases">
        <title>Draft genome sequence of Rhizobiales bacterium SY3-13.</title>
        <authorList>
            <person name="Sun C."/>
        </authorList>
    </citation>
    <scope>NUCLEOTIDE SEQUENCE [LARGE SCALE GENOMIC DNA]</scope>
    <source>
        <strain evidence="9 10">SY3-13</strain>
    </source>
</reference>
<keyword evidence="6" id="KW-0560">Oxidoreductase</keyword>
<proteinExistence type="inferred from homology"/>
<dbReference type="InterPro" id="IPR050775">
    <property type="entry name" value="FAD-binding_Monooxygenases"/>
</dbReference>
<evidence type="ECO:0000256" key="6">
    <source>
        <dbReference type="ARBA" id="ARBA00023002"/>
    </source>
</evidence>
<protein>
    <submittedName>
        <fullName evidence="9">Cyclohexanone monooxygenase</fullName>
    </submittedName>
</protein>
<evidence type="ECO:0000256" key="7">
    <source>
        <dbReference type="ARBA" id="ARBA00023033"/>
    </source>
</evidence>
<comment type="caution">
    <text evidence="9">The sequence shown here is derived from an EMBL/GenBank/DDBJ whole genome shotgun (WGS) entry which is preliminary data.</text>
</comment>
<evidence type="ECO:0000313" key="10">
    <source>
        <dbReference type="Proteomes" id="UP000229498"/>
    </source>
</evidence>
<evidence type="ECO:0000256" key="2">
    <source>
        <dbReference type="ARBA" id="ARBA00010139"/>
    </source>
</evidence>
<dbReference type="Proteomes" id="UP000229498">
    <property type="component" value="Unassembled WGS sequence"/>
</dbReference>
<comment type="cofactor">
    <cofactor evidence="1">
        <name>FAD</name>
        <dbReference type="ChEBI" id="CHEBI:57692"/>
    </cofactor>
</comment>
<dbReference type="Gene3D" id="3.50.50.60">
    <property type="entry name" value="FAD/NAD(P)-binding domain"/>
    <property type="match status" value="2"/>
</dbReference>
<dbReference type="InterPro" id="IPR023753">
    <property type="entry name" value="FAD/NAD-binding_dom"/>
</dbReference>
<keyword evidence="10" id="KW-1185">Reference proteome</keyword>
<dbReference type="OrthoDB" id="312624at2"/>
<dbReference type="SUPFAM" id="SSF51905">
    <property type="entry name" value="FAD/NAD(P)-binding domain"/>
    <property type="match status" value="2"/>
</dbReference>
<dbReference type="Pfam" id="PF07992">
    <property type="entry name" value="Pyr_redox_2"/>
    <property type="match status" value="1"/>
</dbReference>
<gene>
    <name evidence="9" type="ORF">CVT23_06740</name>
</gene>
<dbReference type="PRINTS" id="PR00411">
    <property type="entry name" value="PNDRDTASEI"/>
</dbReference>
<accession>A0A2M9G3Y6</accession>
<dbReference type="AlphaFoldDB" id="A0A2M9G3Y6"/>
<keyword evidence="3" id="KW-0285">Flavoprotein</keyword>
<sequence>MWGDMSAVAASAAARRVPGDRNMGEDMTQQANAATRPDCDVVVVGAGFAGIYALWTARQRGLGVRGFESASDVGGTWYWNAYPGARCDVDSYSYAYFFDNEVVREWSWSDICAQQPEIQNYLRFVAERCGVIGDITFETRVTGAEYLEEAGFWRVRTSGGEEVVCRYLVLAVGALSQPKAPGIEDVDSFAGEAYFTSTWPRDREVDLRGKRVGVIGTGSSGVQAIPEIARVASEVVVFQRTANFVTPTGGGPMDPEKVAGLRRDPQAVRQGMRETYGGTYPPSMGDRRFSDLDEAGRERELWKAWEGDYVQLAFLDAHTPEANEAISAFIRQRMLEQVNDPWTAERLVPWDHPYGGKRPCRSDVYLQTYNQPHVRLVHLPDTPIERIAPEGIVTTEQTFELDVIVYATGFDALSGPVRAMNITGIDGVRMNDVWADGPVNYLGTMVHGFPNLFLPSSAMSPSVLSNMATLAEQQVDFIFDTVAWLEENGRPALHPRAESQDFWADETLRYAKRVPGALTTDSWYNGANVPGKPRRYMVYRGGFKRYNETCYAELENGFPGYELIAPEAA</sequence>
<dbReference type="InterPro" id="IPR036188">
    <property type="entry name" value="FAD/NAD-bd_sf"/>
</dbReference>
<comment type="similarity">
    <text evidence="2">Belongs to the FAD-binding monooxygenase family.</text>
</comment>
<evidence type="ECO:0000256" key="1">
    <source>
        <dbReference type="ARBA" id="ARBA00001974"/>
    </source>
</evidence>
<dbReference type="GO" id="GO:0004497">
    <property type="term" value="F:monooxygenase activity"/>
    <property type="evidence" value="ECO:0007669"/>
    <property type="project" value="UniProtKB-KW"/>
</dbReference>
<organism evidence="9 10">
    <name type="scientific">Minwuia thermotolerans</name>
    <dbReference type="NCBI Taxonomy" id="2056226"/>
    <lineage>
        <taxon>Bacteria</taxon>
        <taxon>Pseudomonadati</taxon>
        <taxon>Pseudomonadota</taxon>
        <taxon>Alphaproteobacteria</taxon>
        <taxon>Minwuiales</taxon>
        <taxon>Minwuiaceae</taxon>
        <taxon>Minwuia</taxon>
    </lineage>
</organism>
<dbReference type="EMBL" id="PHIG01000026">
    <property type="protein sequence ID" value="PJK30437.1"/>
    <property type="molecule type" value="Genomic_DNA"/>
</dbReference>
<dbReference type="PANTHER" id="PTHR43098:SF3">
    <property type="entry name" value="L-ORNITHINE N(5)-MONOOXYGENASE-RELATED"/>
    <property type="match status" value="1"/>
</dbReference>